<dbReference type="AlphaFoldDB" id="A0A8R7P2Z9"/>
<keyword evidence="2" id="KW-1185">Reference proteome</keyword>
<protein>
    <submittedName>
        <fullName evidence="1">Uncharacterized protein</fullName>
    </submittedName>
</protein>
<reference evidence="1" key="3">
    <citation type="submission" date="2022-06" db="UniProtKB">
        <authorList>
            <consortium name="EnsemblPlants"/>
        </authorList>
    </citation>
    <scope>IDENTIFICATION</scope>
</reference>
<evidence type="ECO:0000313" key="1">
    <source>
        <dbReference type="EnsemblPlants" id="TuG1812G0100001793.01.T04"/>
    </source>
</evidence>
<name>A0A8R7P2Z9_TRIUA</name>
<dbReference type="EnsemblPlants" id="TuG1812G0100001793.01.T04">
    <property type="protein sequence ID" value="TuG1812G0100001793.01.T04"/>
    <property type="gene ID" value="TuG1812G0100001793.01"/>
</dbReference>
<gene>
    <name evidence="1" type="primary">LOC125506576</name>
</gene>
<dbReference type="Proteomes" id="UP000015106">
    <property type="component" value="Chromosome 1"/>
</dbReference>
<reference evidence="2" key="1">
    <citation type="journal article" date="2013" name="Nature">
        <title>Draft genome of the wheat A-genome progenitor Triticum urartu.</title>
        <authorList>
            <person name="Ling H.Q."/>
            <person name="Zhao S."/>
            <person name="Liu D."/>
            <person name="Wang J."/>
            <person name="Sun H."/>
            <person name="Zhang C."/>
            <person name="Fan H."/>
            <person name="Li D."/>
            <person name="Dong L."/>
            <person name="Tao Y."/>
            <person name="Gao C."/>
            <person name="Wu H."/>
            <person name="Li Y."/>
            <person name="Cui Y."/>
            <person name="Guo X."/>
            <person name="Zheng S."/>
            <person name="Wang B."/>
            <person name="Yu K."/>
            <person name="Liang Q."/>
            <person name="Yang W."/>
            <person name="Lou X."/>
            <person name="Chen J."/>
            <person name="Feng M."/>
            <person name="Jian J."/>
            <person name="Zhang X."/>
            <person name="Luo G."/>
            <person name="Jiang Y."/>
            <person name="Liu J."/>
            <person name="Wang Z."/>
            <person name="Sha Y."/>
            <person name="Zhang B."/>
            <person name="Wu H."/>
            <person name="Tang D."/>
            <person name="Shen Q."/>
            <person name="Xue P."/>
            <person name="Zou S."/>
            <person name="Wang X."/>
            <person name="Liu X."/>
            <person name="Wang F."/>
            <person name="Yang Y."/>
            <person name="An X."/>
            <person name="Dong Z."/>
            <person name="Zhang K."/>
            <person name="Zhang X."/>
            <person name="Luo M.C."/>
            <person name="Dvorak J."/>
            <person name="Tong Y."/>
            <person name="Wang J."/>
            <person name="Yang H."/>
            <person name="Li Z."/>
            <person name="Wang D."/>
            <person name="Zhang A."/>
            <person name="Wang J."/>
        </authorList>
    </citation>
    <scope>NUCLEOTIDE SEQUENCE</scope>
    <source>
        <strain evidence="2">cv. G1812</strain>
    </source>
</reference>
<sequence length="81" mass="9417">MLAITWHGHWSHLGRMLKIRNVTKRGSARVITKRGSAQICRLHIFKRHGIFVLNGRTNTKNHYIKKLSSLRVSHIFTTLSE</sequence>
<organism evidence="1 2">
    <name type="scientific">Triticum urartu</name>
    <name type="common">Red wild einkorn</name>
    <name type="synonym">Crithodium urartu</name>
    <dbReference type="NCBI Taxonomy" id="4572"/>
    <lineage>
        <taxon>Eukaryota</taxon>
        <taxon>Viridiplantae</taxon>
        <taxon>Streptophyta</taxon>
        <taxon>Embryophyta</taxon>
        <taxon>Tracheophyta</taxon>
        <taxon>Spermatophyta</taxon>
        <taxon>Magnoliopsida</taxon>
        <taxon>Liliopsida</taxon>
        <taxon>Poales</taxon>
        <taxon>Poaceae</taxon>
        <taxon>BOP clade</taxon>
        <taxon>Pooideae</taxon>
        <taxon>Triticodae</taxon>
        <taxon>Triticeae</taxon>
        <taxon>Triticinae</taxon>
        <taxon>Triticum</taxon>
    </lineage>
</organism>
<proteinExistence type="predicted"/>
<accession>A0A8R7P2Z9</accession>
<dbReference type="Gramene" id="TuG1812G0100001793.01.T04">
    <property type="protein sequence ID" value="TuG1812G0100001793.01.T04"/>
    <property type="gene ID" value="TuG1812G0100001793.01"/>
</dbReference>
<reference evidence="1" key="2">
    <citation type="submission" date="2018-03" db="EMBL/GenBank/DDBJ databases">
        <title>The Triticum urartu genome reveals the dynamic nature of wheat genome evolution.</title>
        <authorList>
            <person name="Ling H."/>
            <person name="Ma B."/>
            <person name="Shi X."/>
            <person name="Liu H."/>
            <person name="Dong L."/>
            <person name="Sun H."/>
            <person name="Cao Y."/>
            <person name="Gao Q."/>
            <person name="Zheng S."/>
            <person name="Li Y."/>
            <person name="Yu Y."/>
            <person name="Du H."/>
            <person name="Qi M."/>
            <person name="Li Y."/>
            <person name="Yu H."/>
            <person name="Cui Y."/>
            <person name="Wang N."/>
            <person name="Chen C."/>
            <person name="Wu H."/>
            <person name="Zhao Y."/>
            <person name="Zhang J."/>
            <person name="Li Y."/>
            <person name="Zhou W."/>
            <person name="Zhang B."/>
            <person name="Hu W."/>
            <person name="Eijk M."/>
            <person name="Tang J."/>
            <person name="Witsenboer H."/>
            <person name="Zhao S."/>
            <person name="Li Z."/>
            <person name="Zhang A."/>
            <person name="Wang D."/>
            <person name="Liang C."/>
        </authorList>
    </citation>
    <scope>NUCLEOTIDE SEQUENCE [LARGE SCALE GENOMIC DNA]</scope>
    <source>
        <strain evidence="1">cv. G1812</strain>
    </source>
</reference>
<evidence type="ECO:0000313" key="2">
    <source>
        <dbReference type="Proteomes" id="UP000015106"/>
    </source>
</evidence>